<evidence type="ECO:0000313" key="1">
    <source>
        <dbReference type="EMBL" id="MBA1836286.1"/>
    </source>
</evidence>
<evidence type="ECO:0000313" key="2">
    <source>
        <dbReference type="Proteomes" id="UP000581408"/>
    </source>
</evidence>
<dbReference type="RefSeq" id="WP_181195523.1">
    <property type="nucleotide sequence ID" value="NZ_JABFEE010000018.1"/>
</dbReference>
<name>A0A838CL63_9CORY</name>
<accession>A0A838CL63</accession>
<gene>
    <name evidence="1" type="ORF">HMC16_11310</name>
</gene>
<dbReference type="AlphaFoldDB" id="A0A838CL63"/>
<dbReference type="EMBL" id="JABFEE010000018">
    <property type="protein sequence ID" value="MBA1836286.1"/>
    <property type="molecule type" value="Genomic_DNA"/>
</dbReference>
<sequence>MSILDKPKTKRRSLHDLIPVAVVRPGDGIDYAWIRDLINDLRADAGLTPLTHEK</sequence>
<reference evidence="1 2" key="1">
    <citation type="submission" date="2020-05" db="EMBL/GenBank/DDBJ databases">
        <title>Descriptions of Corynebacterium xxxx sp. nov., Corynebacterium yyyy sp. nov. and Corynebacterium zzzz sp. nov.</title>
        <authorList>
            <person name="Zhang G."/>
        </authorList>
    </citation>
    <scope>NUCLEOTIDE SEQUENCE [LARGE SCALE GENOMIC DNA]</scope>
    <source>
        <strain evidence="2">zg-915</strain>
    </source>
</reference>
<protein>
    <submittedName>
        <fullName evidence="1">Uncharacterized protein</fullName>
    </submittedName>
</protein>
<comment type="caution">
    <text evidence="1">The sequence shown here is derived from an EMBL/GenBank/DDBJ whole genome shotgun (WGS) entry which is preliminary data.</text>
</comment>
<proteinExistence type="predicted"/>
<dbReference type="Proteomes" id="UP000581408">
    <property type="component" value="Unassembled WGS sequence"/>
</dbReference>
<organism evidence="1 2">
    <name type="scientific">Corynebacterium wankanglinii</name>
    <dbReference type="NCBI Taxonomy" id="2735136"/>
    <lineage>
        <taxon>Bacteria</taxon>
        <taxon>Bacillati</taxon>
        <taxon>Actinomycetota</taxon>
        <taxon>Actinomycetes</taxon>
        <taxon>Mycobacteriales</taxon>
        <taxon>Corynebacteriaceae</taxon>
        <taxon>Corynebacterium</taxon>
    </lineage>
</organism>